<keyword evidence="2" id="KW-1185">Reference proteome</keyword>
<dbReference type="PROSITE" id="PS51257">
    <property type="entry name" value="PROKAR_LIPOPROTEIN"/>
    <property type="match status" value="1"/>
</dbReference>
<name>A0ABT8X3Q2_9FLAO</name>
<organism evidence="1 2">
    <name type="scientific">Flavivirga amylovorans</name>
    <dbReference type="NCBI Taxonomy" id="870486"/>
    <lineage>
        <taxon>Bacteria</taxon>
        <taxon>Pseudomonadati</taxon>
        <taxon>Bacteroidota</taxon>
        <taxon>Flavobacteriia</taxon>
        <taxon>Flavobacteriales</taxon>
        <taxon>Flavobacteriaceae</taxon>
        <taxon>Flavivirga</taxon>
    </lineage>
</organism>
<dbReference type="RefSeq" id="WP_303283134.1">
    <property type="nucleotide sequence ID" value="NZ_BAABCZ010000009.1"/>
</dbReference>
<dbReference type="SUPFAM" id="SSF51445">
    <property type="entry name" value="(Trans)glycosidases"/>
    <property type="match status" value="1"/>
</dbReference>
<reference evidence="1" key="1">
    <citation type="submission" date="2023-07" db="EMBL/GenBank/DDBJ databases">
        <title>Two novel species in the genus Flavivirga.</title>
        <authorList>
            <person name="Kwon K."/>
        </authorList>
    </citation>
    <scope>NUCLEOTIDE SEQUENCE</scope>
    <source>
        <strain evidence="1">KACC 14157</strain>
    </source>
</reference>
<dbReference type="Proteomes" id="UP001176891">
    <property type="component" value="Unassembled WGS sequence"/>
</dbReference>
<dbReference type="EMBL" id="JAUOEM010000004">
    <property type="protein sequence ID" value="MDO5988521.1"/>
    <property type="molecule type" value="Genomic_DNA"/>
</dbReference>
<accession>A0ABT8X3Q2</accession>
<comment type="caution">
    <text evidence="1">The sequence shown here is derived from an EMBL/GenBank/DDBJ whole genome shotgun (WGS) entry which is preliminary data.</text>
</comment>
<gene>
    <name evidence="1" type="ORF">Q4Q39_14000</name>
</gene>
<evidence type="ECO:0000313" key="2">
    <source>
        <dbReference type="Proteomes" id="UP001176891"/>
    </source>
</evidence>
<sequence>MKITIYTLVLSLIIVSCNTKNNTPKSFLSQDVEYKVGLLGAPSYPDVEWTDENMEIMKNLGFNTMQLNIAWGYRPGGNPLNLEDVLELPEQFKLPIDIDSTLNKNVGSSKTFIRTSDKISARAKELTHRIEMCKKHGFRSIFHFGAPFVAYPANEPLSQCISSEHTINRYTTLIKNFHKEFSGVDDLLIYTYDQNAWLCSEYGPCERCHGVPLDERVSKFVNTLAKTWKSLNNDGRLWWEPWEISAGQTFSTVEKLDSESVGLSLHSSIAEVQIAIPADRWFRNLVNLANENNLPVLGEVWMGGATEEVEPYINIPTPLATLKAIRAVNNSGKLKGIKEYYGNIPNREDPNLRMTSIFFSNPDISNEDALKKLVKPYGAISNKVSEYWELSSEAIELYPWDISWNSREIGRIDPIHLMSAATLKGVSWETPSWQSNRRAGFMRTSETEDPHFWMLEDAQLRFQKSAEKIDKALTIANEIKDNVPNEFKDSFNAGISELTSLHKALLSYTYHIRETNLSALMRSSLEQTGKVKDANLNELKSLLQKDIENQGTSEFVGPALELLESDINQFLGTYFQPGPFTGKRQVWSVTSK</sequence>
<evidence type="ECO:0000313" key="1">
    <source>
        <dbReference type="EMBL" id="MDO5988521.1"/>
    </source>
</evidence>
<protein>
    <submittedName>
        <fullName evidence="1">Uncharacterized protein</fullName>
    </submittedName>
</protein>
<dbReference type="InterPro" id="IPR017853">
    <property type="entry name" value="GH"/>
</dbReference>
<proteinExistence type="predicted"/>